<dbReference type="PROSITE" id="PS50896">
    <property type="entry name" value="LISH"/>
    <property type="match status" value="1"/>
</dbReference>
<feature type="repeat" description="PPR" evidence="9">
    <location>
        <begin position="333"/>
        <end position="367"/>
    </location>
</feature>
<dbReference type="Gene3D" id="2.130.10.10">
    <property type="entry name" value="YVTN repeat-like/Quinoprotein amine dehydrogenase"/>
    <property type="match status" value="1"/>
</dbReference>
<dbReference type="PROSITE" id="PS51375">
    <property type="entry name" value="PPR"/>
    <property type="match status" value="9"/>
</dbReference>
<evidence type="ECO:0000256" key="8">
    <source>
        <dbReference type="PROSITE-ProRule" id="PRU00221"/>
    </source>
</evidence>
<proteinExistence type="inferred from homology"/>
<dbReference type="Pfam" id="PF17177">
    <property type="entry name" value="PPR_long"/>
    <property type="match status" value="1"/>
</dbReference>
<dbReference type="SUPFAM" id="SSF50978">
    <property type="entry name" value="WD40 repeat-like"/>
    <property type="match status" value="1"/>
</dbReference>
<evidence type="ECO:0000256" key="1">
    <source>
        <dbReference type="ARBA" id="ARBA00004123"/>
    </source>
</evidence>
<comment type="subcellular location">
    <subcellularLocation>
        <location evidence="1">Nucleus</location>
    </subcellularLocation>
</comment>
<accession>A0ABQ7B343</accession>
<dbReference type="Pfam" id="PF13812">
    <property type="entry name" value="PPR_3"/>
    <property type="match status" value="1"/>
</dbReference>
<evidence type="ECO:0000313" key="11">
    <source>
        <dbReference type="EMBL" id="KAF3521022.1"/>
    </source>
</evidence>
<dbReference type="EMBL" id="QGKV02001556">
    <property type="protein sequence ID" value="KAF3521022.1"/>
    <property type="molecule type" value="Genomic_DNA"/>
</dbReference>
<keyword evidence="6" id="KW-0539">Nucleus</keyword>
<evidence type="ECO:0000259" key="10">
    <source>
        <dbReference type="PROSITE" id="PS50897"/>
    </source>
</evidence>
<evidence type="ECO:0000256" key="5">
    <source>
        <dbReference type="ARBA" id="ARBA00023187"/>
    </source>
</evidence>
<evidence type="ECO:0000256" key="9">
    <source>
        <dbReference type="PROSITE-ProRule" id="PRU00708"/>
    </source>
</evidence>
<dbReference type="PRINTS" id="PR00320">
    <property type="entry name" value="GPROTEINBRPT"/>
</dbReference>
<dbReference type="InterPro" id="IPR054532">
    <property type="entry name" value="TPL_SMU1_LisH-like"/>
</dbReference>
<dbReference type="CDD" id="cd00200">
    <property type="entry name" value="WD40"/>
    <property type="match status" value="1"/>
</dbReference>
<dbReference type="InterPro" id="IPR045184">
    <property type="entry name" value="SMU1"/>
</dbReference>
<comment type="caution">
    <text evidence="11">The sequence shown here is derived from an EMBL/GenBank/DDBJ whole genome shotgun (WGS) entry which is preliminary data.</text>
</comment>
<organism evidence="11 12">
    <name type="scientific">Brassica cretica</name>
    <name type="common">Mustard</name>
    <dbReference type="NCBI Taxonomy" id="69181"/>
    <lineage>
        <taxon>Eukaryota</taxon>
        <taxon>Viridiplantae</taxon>
        <taxon>Streptophyta</taxon>
        <taxon>Embryophyta</taxon>
        <taxon>Tracheophyta</taxon>
        <taxon>Spermatophyta</taxon>
        <taxon>Magnoliopsida</taxon>
        <taxon>eudicotyledons</taxon>
        <taxon>Gunneridae</taxon>
        <taxon>Pentapetalae</taxon>
        <taxon>rosids</taxon>
        <taxon>malvids</taxon>
        <taxon>Brassicales</taxon>
        <taxon>Brassicaceae</taxon>
        <taxon>Brassiceae</taxon>
        <taxon>Brassica</taxon>
    </lineage>
</organism>
<dbReference type="Pfam" id="PF01535">
    <property type="entry name" value="PPR"/>
    <property type="match status" value="3"/>
</dbReference>
<dbReference type="Pfam" id="PF00400">
    <property type="entry name" value="WD40"/>
    <property type="match status" value="5"/>
</dbReference>
<dbReference type="NCBIfam" id="TIGR00756">
    <property type="entry name" value="PPR"/>
    <property type="match status" value="9"/>
</dbReference>
<evidence type="ECO:0000256" key="6">
    <source>
        <dbReference type="ARBA" id="ARBA00023242"/>
    </source>
</evidence>
<feature type="repeat" description="PPR" evidence="9">
    <location>
        <begin position="91"/>
        <end position="125"/>
    </location>
</feature>
<name>A0ABQ7B343_BRACR</name>
<dbReference type="InterPro" id="IPR015943">
    <property type="entry name" value="WD40/YVTN_repeat-like_dom_sf"/>
</dbReference>
<dbReference type="InterPro" id="IPR006595">
    <property type="entry name" value="CTLH_C"/>
</dbReference>
<feature type="repeat" description="WD" evidence="8">
    <location>
        <begin position="1052"/>
        <end position="1085"/>
    </location>
</feature>
<protein>
    <recommendedName>
        <fullName evidence="10">CTLH domain-containing protein</fullName>
    </recommendedName>
</protein>
<keyword evidence="3" id="KW-0507">mRNA processing</keyword>
<keyword evidence="4" id="KW-0677">Repeat</keyword>
<feature type="repeat" description="PPR" evidence="9">
    <location>
        <begin position="298"/>
        <end position="332"/>
    </location>
</feature>
<dbReference type="Gene3D" id="1.25.40.10">
    <property type="entry name" value="Tetratricopeptide repeat domain"/>
    <property type="match status" value="5"/>
</dbReference>
<dbReference type="InterPro" id="IPR001680">
    <property type="entry name" value="WD40_rpt"/>
</dbReference>
<feature type="repeat" description="PPR" evidence="9">
    <location>
        <begin position="508"/>
        <end position="538"/>
    </location>
</feature>
<dbReference type="InterPro" id="IPR036322">
    <property type="entry name" value="WD40_repeat_dom_sf"/>
</dbReference>
<evidence type="ECO:0000256" key="2">
    <source>
        <dbReference type="ARBA" id="ARBA00022574"/>
    </source>
</evidence>
<sequence>MEQRMHFPDEVTMATVVRVLKNSNEFELADRFFKGWCEGRVVLDLDSIDDDDDDPMNLKQFLSMELFKVGARGPVERRSDSSSSPRRKPRLTSTFNALIDLYGKAGRLEDAASLFSEMLKSGVAVDTVTFNTMIHICGTHGRLSEAEALLKKMEEKGVNADTKTYNILLTLHAGSGDIEAGLRYYRKIRRVGLFPDTVTHRAVLHVLCQRKMVAEVEDVLSEMDMNSIRVDEHSVPVIMEMYVNEGMIGKAKALLEKFQLDCVLSSTTLAAVIDVYAEKGLWVEAEGVFYGKRSVMNDVLVYNVMIKAYGMAKLHEKAVSLFKGMKNQGTWPDECTYNSLVQMLSGADLVDEAQRVLSEMVDSGCKPGCKTFSSLIASYVRLGLMSDAVDVYEGMRKAGVKPNEVVYGSLINGFAESGMVEEAIQYFKTMEEEGVKSNQIVLTSLIKAYSKVGCLEEARRVYDRMKKDSEGGPDVAASNSMLSLCAELGMVSEAETIFNDLREKGTCDVITFATMMYLYKGMGMLDEAIEVAEEMRESVAVAVLLESSSTNAQMDLLEHCDFAIMVTRGSLTKLCCVVCISSVIKIVLQFCKENSLNQTFQTLQSECQVSLNTVDSVETFVSDINSGRWDSVLPQVSQLKLPRNKLEDLYEQIVLEMIELRELDTARAILRQTQVMGVMKQEEPERYLRMEHLLVRSYFDPHEAYGDSTKERKRAQIAQAVAAEVTVVPPSRLMALVGQALKWQQHQGLLPPGTQFDLFRGTAAMKQDVEDTYPTTLNHTIKFGTKSHAECARFSPDGQFLVSSSVDGFIEVWDYISGKLKKDLQYQAEETFMMHDEAVLCIDFSKDSEMLASGSQDGKIKVWRIRTGLCFRRLERAHSEGVTSLTFSRDGTQLLSTSFDHTARIHGLKSGKLLKEFRGHTSYVNNAIFTSDGTRVITASSDCTVKVWDSKTTDCLQTFKPPPSLRGSEASVNSVHLFPKNTEHIVVCNKTSSIYIMTLQGQVVKSFSSGKREGGDFVAACVSTKGDWIYCLGEDKKLYCFSYQTGGLEHFMMVHEKDVIGLSHHPHRNLIATYSADCTMKLWKA</sequence>
<gene>
    <name evidence="11" type="ORF">DY000_02063838</name>
</gene>
<dbReference type="PROSITE" id="PS50294">
    <property type="entry name" value="WD_REPEATS_REGION"/>
    <property type="match status" value="4"/>
</dbReference>
<feature type="repeat" description="WD" evidence="8">
    <location>
        <begin position="832"/>
        <end position="873"/>
    </location>
</feature>
<keyword evidence="2 8" id="KW-0853">WD repeat</keyword>
<dbReference type="Proteomes" id="UP000266723">
    <property type="component" value="Unassembled WGS sequence"/>
</dbReference>
<dbReference type="SMART" id="SM00667">
    <property type="entry name" value="LisH"/>
    <property type="match status" value="1"/>
</dbReference>
<feature type="repeat" description="WD" evidence="8">
    <location>
        <begin position="794"/>
        <end position="823"/>
    </location>
</feature>
<dbReference type="Pfam" id="PF17814">
    <property type="entry name" value="LisH_TPL"/>
    <property type="match status" value="1"/>
</dbReference>
<dbReference type="InterPro" id="IPR011990">
    <property type="entry name" value="TPR-like_helical_dom_sf"/>
</dbReference>
<dbReference type="PANTHER" id="PTHR22848">
    <property type="entry name" value="WD40 REPEAT PROTEIN"/>
    <property type="match status" value="1"/>
</dbReference>
<dbReference type="SMART" id="SM00320">
    <property type="entry name" value="WD40"/>
    <property type="match status" value="7"/>
</dbReference>
<feature type="repeat" description="PPR" evidence="9">
    <location>
        <begin position="403"/>
        <end position="437"/>
    </location>
</feature>
<evidence type="ECO:0000256" key="7">
    <source>
        <dbReference type="ARBA" id="ARBA00025801"/>
    </source>
</evidence>
<feature type="repeat" description="PPR" evidence="9">
    <location>
        <begin position="438"/>
        <end position="468"/>
    </location>
</feature>
<evidence type="ECO:0000313" key="12">
    <source>
        <dbReference type="Proteomes" id="UP000266723"/>
    </source>
</evidence>
<feature type="repeat" description="WD" evidence="8">
    <location>
        <begin position="917"/>
        <end position="958"/>
    </location>
</feature>
<feature type="repeat" description="PPR" evidence="9">
    <location>
        <begin position="126"/>
        <end position="160"/>
    </location>
</feature>
<dbReference type="InterPro" id="IPR020472">
    <property type="entry name" value="WD40_PAC1"/>
</dbReference>
<dbReference type="Pfam" id="PF13041">
    <property type="entry name" value="PPR_2"/>
    <property type="match status" value="1"/>
</dbReference>
<feature type="repeat" description="WD" evidence="8">
    <location>
        <begin position="875"/>
        <end position="916"/>
    </location>
</feature>
<feature type="repeat" description="PPR" evidence="9">
    <location>
        <begin position="368"/>
        <end position="402"/>
    </location>
</feature>
<comment type="similarity">
    <text evidence="7">Belongs to the WD repeat SMU1 family.</text>
</comment>
<dbReference type="InterPro" id="IPR002885">
    <property type="entry name" value="PPR_rpt"/>
</dbReference>
<dbReference type="InterPro" id="IPR006594">
    <property type="entry name" value="LisH"/>
</dbReference>
<keyword evidence="12" id="KW-1185">Reference proteome</keyword>
<evidence type="ECO:0000256" key="3">
    <source>
        <dbReference type="ARBA" id="ARBA00022664"/>
    </source>
</evidence>
<reference evidence="11 12" key="1">
    <citation type="journal article" date="2020" name="BMC Genomics">
        <title>Intraspecific diversification of the crop wild relative Brassica cretica Lam. using demographic model selection.</title>
        <authorList>
            <person name="Kioukis A."/>
            <person name="Michalopoulou V.A."/>
            <person name="Briers L."/>
            <person name="Pirintsos S."/>
            <person name="Studholme D.J."/>
            <person name="Pavlidis P."/>
            <person name="Sarris P.F."/>
        </authorList>
    </citation>
    <scope>NUCLEOTIDE SEQUENCE [LARGE SCALE GENOMIC DNA]</scope>
    <source>
        <strain evidence="12">cv. PFS-1207/04</strain>
    </source>
</reference>
<dbReference type="PROSITE" id="PS50897">
    <property type="entry name" value="CTLH"/>
    <property type="match status" value="1"/>
</dbReference>
<keyword evidence="5" id="KW-0508">mRNA splicing</keyword>
<dbReference type="SMART" id="SM00668">
    <property type="entry name" value="CTLH"/>
    <property type="match status" value="1"/>
</dbReference>
<feature type="repeat" description="PPR" evidence="9">
    <location>
        <begin position="161"/>
        <end position="195"/>
    </location>
</feature>
<evidence type="ECO:0000256" key="4">
    <source>
        <dbReference type="ARBA" id="ARBA00022737"/>
    </source>
</evidence>
<dbReference type="InterPro" id="IPR033443">
    <property type="entry name" value="PROP1-like_PPR_dom"/>
</dbReference>
<feature type="domain" description="CTLH" evidence="10">
    <location>
        <begin position="613"/>
        <end position="665"/>
    </location>
</feature>
<dbReference type="PROSITE" id="PS50082">
    <property type="entry name" value="WD_REPEATS_2"/>
    <property type="match status" value="5"/>
</dbReference>